<evidence type="ECO:0000313" key="2">
    <source>
        <dbReference type="EMBL" id="GAA0647200.1"/>
    </source>
</evidence>
<name>A0AAV3SZ00_9EURY</name>
<gene>
    <name evidence="2" type="ORF">GCM10009019_07000</name>
</gene>
<evidence type="ECO:0000256" key="1">
    <source>
        <dbReference type="SAM" id="Phobius"/>
    </source>
</evidence>
<accession>A0AAV3SZ00</accession>
<organism evidence="2 3">
    <name type="scientific">Salarchaeum japonicum</name>
    <dbReference type="NCBI Taxonomy" id="555573"/>
    <lineage>
        <taxon>Archaea</taxon>
        <taxon>Methanobacteriati</taxon>
        <taxon>Methanobacteriota</taxon>
        <taxon>Stenosarchaea group</taxon>
        <taxon>Halobacteria</taxon>
        <taxon>Halobacteriales</taxon>
        <taxon>Halobacteriaceae</taxon>
    </lineage>
</organism>
<dbReference type="GeneID" id="68572178"/>
<evidence type="ECO:0008006" key="4">
    <source>
        <dbReference type="Google" id="ProtNLM"/>
    </source>
</evidence>
<dbReference type="EMBL" id="BAAADU010000002">
    <property type="protein sequence ID" value="GAA0647200.1"/>
    <property type="molecule type" value="Genomic_DNA"/>
</dbReference>
<comment type="caution">
    <text evidence="2">The sequence shown here is derived from an EMBL/GenBank/DDBJ whole genome shotgun (WGS) entry which is preliminary data.</text>
</comment>
<proteinExistence type="predicted"/>
<keyword evidence="1" id="KW-1133">Transmembrane helix</keyword>
<keyword evidence="3" id="KW-1185">Reference proteome</keyword>
<keyword evidence="1" id="KW-0812">Transmembrane</keyword>
<sequence>MATTHAALGVLPALVVLPFDPALAVTSAYAGYAGGVFPDLDLYLEHRKTLHHPELYPALATLAALVALAYPTPVSVAVACFLVSAALHCLTEVLGGGLGRKPWISDDHRGVYSHLGQRWLPPRRVIPYDGSPRDLALCVIVTVPLLFVFDVRVRWLLLGGLGISVLYTVFRKRLADWV</sequence>
<dbReference type="RefSeq" id="WP_227261590.1">
    <property type="nucleotide sequence ID" value="NZ_BAAADU010000002.1"/>
</dbReference>
<feature type="transmembrane region" description="Helical" evidence="1">
    <location>
        <begin position="153"/>
        <end position="170"/>
    </location>
</feature>
<evidence type="ECO:0000313" key="3">
    <source>
        <dbReference type="Proteomes" id="UP001500194"/>
    </source>
</evidence>
<protein>
    <recommendedName>
        <fullName evidence="4">Metal-dependent hydrolase</fullName>
    </recommendedName>
</protein>
<reference evidence="2 3" key="1">
    <citation type="journal article" date="2019" name="Int. J. Syst. Evol. Microbiol.">
        <title>The Global Catalogue of Microorganisms (GCM) 10K type strain sequencing project: providing services to taxonomists for standard genome sequencing and annotation.</title>
        <authorList>
            <consortium name="The Broad Institute Genomics Platform"/>
            <consortium name="The Broad Institute Genome Sequencing Center for Infectious Disease"/>
            <person name="Wu L."/>
            <person name="Ma J."/>
        </authorList>
    </citation>
    <scope>NUCLEOTIDE SEQUENCE [LARGE SCALE GENOMIC DNA]</scope>
    <source>
        <strain evidence="2 3">JCM 16327</strain>
    </source>
</reference>
<keyword evidence="1" id="KW-0472">Membrane</keyword>
<dbReference type="AlphaFoldDB" id="A0AAV3SZ00"/>
<dbReference type="Proteomes" id="UP001500194">
    <property type="component" value="Unassembled WGS sequence"/>
</dbReference>